<sequence length="330" mass="35908">MMASFPVLSIFILLALVVCASSAKSSQRNLKAQIEPADSSKKRAALLQSEFETAITKHKEGDASTERVGGIENDKSPLVVKNNDGPSLGDAWLTEVNNQPNFDIVRLLGWDVYAARTDNGTLPKAAHQCTEAAQLAVYSTGGETEALDIMNCFKKAGDDHSLIGSCLCKSPVSKNMWVGSQCCTPEVLQFDQGPAKVNGIRKGVVDLAEMCKLSCQENSGLRSGGGLTALSVLLPLAAHLEIPGDNSQVSAAASACPSPPKPHDFNWVNELNSVEGFNLWKRQFLKFAKFQLKAKFIPNDDKRKELWTLVLLHVFKKFDDLKDSTLTIEE</sequence>
<accession>A0A0G4I727</accession>
<dbReference type="AlphaFoldDB" id="A0A0G4I727"/>
<protein>
    <recommendedName>
        <fullName evidence="3">EF-hand domain-containing protein</fullName>
    </recommendedName>
</protein>
<feature type="chain" id="PRO_5005192216" description="EF-hand domain-containing protein" evidence="1">
    <location>
        <begin position="23"/>
        <end position="330"/>
    </location>
</feature>
<evidence type="ECO:0000313" key="2">
    <source>
        <dbReference type="EMBL" id="CEM52756.1"/>
    </source>
</evidence>
<name>A0A0G4I727_9ALVE</name>
<keyword evidence="1" id="KW-0732">Signal</keyword>
<dbReference type="EMBL" id="CDMZ01005359">
    <property type="protein sequence ID" value="CEM52756.1"/>
    <property type="molecule type" value="Genomic_DNA"/>
</dbReference>
<feature type="signal peptide" evidence="1">
    <location>
        <begin position="1"/>
        <end position="22"/>
    </location>
</feature>
<evidence type="ECO:0008006" key="3">
    <source>
        <dbReference type="Google" id="ProtNLM"/>
    </source>
</evidence>
<proteinExistence type="predicted"/>
<organism evidence="2">
    <name type="scientific">Chromera velia CCMP2878</name>
    <dbReference type="NCBI Taxonomy" id="1169474"/>
    <lineage>
        <taxon>Eukaryota</taxon>
        <taxon>Sar</taxon>
        <taxon>Alveolata</taxon>
        <taxon>Colpodellida</taxon>
        <taxon>Chromeraceae</taxon>
        <taxon>Chromera</taxon>
    </lineage>
</organism>
<evidence type="ECO:0000256" key="1">
    <source>
        <dbReference type="SAM" id="SignalP"/>
    </source>
</evidence>
<gene>
    <name evidence="2" type="ORF">Cvel_11488</name>
</gene>
<reference evidence="2" key="1">
    <citation type="submission" date="2014-11" db="EMBL/GenBank/DDBJ databases">
        <authorList>
            <person name="Otto D Thomas"/>
            <person name="Naeem Raeece"/>
        </authorList>
    </citation>
    <scope>NUCLEOTIDE SEQUENCE</scope>
</reference>
<dbReference type="VEuPathDB" id="CryptoDB:Cvel_11488"/>